<dbReference type="GO" id="GO:0006313">
    <property type="term" value="P:DNA transposition"/>
    <property type="evidence" value="ECO:0007669"/>
    <property type="project" value="InterPro"/>
</dbReference>
<name>A0A0E1WB69_BURPE</name>
<sequence length="154" mass="17406">MAWGSPLNCRIQSSLKMASRHTTVFSTNNKQEIMEVLMGPERRWRWSVKEKLATARESFEPGKSVSTVARRHRVNPDQLLHWRKLYQDGSLSAVSAGEEVVPTSNLSNALKQIRELQQLLGKKTVDNEIPREAPEAAKSQARIARLLSMPGDEQ</sequence>
<dbReference type="EMBL" id="CM000832">
    <property type="protein sequence ID" value="EET06807.1"/>
    <property type="molecule type" value="Genomic_DNA"/>
</dbReference>
<dbReference type="AlphaFoldDB" id="A0A0E1WB69"/>
<organism evidence="1">
    <name type="scientific">Burkholderia pseudomallei 1710a</name>
    <dbReference type="NCBI Taxonomy" id="320371"/>
    <lineage>
        <taxon>Bacteria</taxon>
        <taxon>Pseudomonadati</taxon>
        <taxon>Pseudomonadota</taxon>
        <taxon>Betaproteobacteria</taxon>
        <taxon>Burkholderiales</taxon>
        <taxon>Burkholderiaceae</taxon>
        <taxon>Burkholderia</taxon>
        <taxon>pseudomallei group</taxon>
    </lineage>
</organism>
<dbReference type="InterPro" id="IPR010921">
    <property type="entry name" value="Trp_repressor/repl_initiator"/>
</dbReference>
<evidence type="ECO:0000313" key="1">
    <source>
        <dbReference type="EMBL" id="EET06807.1"/>
    </source>
</evidence>
<reference evidence="1" key="1">
    <citation type="submission" date="2009-05" db="EMBL/GenBank/DDBJ databases">
        <authorList>
            <person name="Harkins D.M."/>
            <person name="DeShazer D."/>
            <person name="Woods D.E."/>
            <person name="Brinkac L.M."/>
            <person name="Brown K.A."/>
            <person name="Hung G.C."/>
            <person name="Tuanyok A."/>
            <person name="Zhang B."/>
            <person name="Nierman W.C."/>
        </authorList>
    </citation>
    <scope>NUCLEOTIDE SEQUENCE [LARGE SCALE GENOMIC DNA]</scope>
    <source>
        <strain evidence="1">1710a</strain>
    </source>
</reference>
<proteinExistence type="predicted"/>
<dbReference type="Proteomes" id="UP000001812">
    <property type="component" value="Chromosome I"/>
</dbReference>
<dbReference type="HOGENOM" id="CLU_027402_25_0_4"/>
<dbReference type="PANTHER" id="PTHR37936">
    <property type="entry name" value="TRANSPOSASE INSC FOR INSERTION ELEMENT IS2A-RELATED"/>
    <property type="match status" value="1"/>
</dbReference>
<dbReference type="GO" id="GO:0004803">
    <property type="term" value="F:transposase activity"/>
    <property type="evidence" value="ECO:0007669"/>
    <property type="project" value="InterPro"/>
</dbReference>
<dbReference type="SUPFAM" id="SSF48295">
    <property type="entry name" value="TrpR-like"/>
    <property type="match status" value="1"/>
</dbReference>
<gene>
    <name evidence="1" type="ORF">BURPS1710A_2489</name>
</gene>
<dbReference type="PANTHER" id="PTHR37936:SF3">
    <property type="entry name" value="TRANSPOSASE INSC FOR INSERTION ELEMENT IS2A-RELATED"/>
    <property type="match status" value="1"/>
</dbReference>
<dbReference type="GO" id="GO:0043565">
    <property type="term" value="F:sequence-specific DNA binding"/>
    <property type="evidence" value="ECO:0007669"/>
    <property type="project" value="InterPro"/>
</dbReference>
<dbReference type="InterPro" id="IPR002514">
    <property type="entry name" value="Transposase_8"/>
</dbReference>
<protein>
    <submittedName>
        <fullName evidence="1">Transposase</fullName>
    </submittedName>
</protein>
<accession>A0A0E1WB69</accession>
<dbReference type="Pfam" id="PF01527">
    <property type="entry name" value="HTH_Tnp_1"/>
    <property type="match status" value="1"/>
</dbReference>